<dbReference type="AlphaFoldDB" id="U9SLZ9"/>
<feature type="chain" id="PRO_5004690437" evidence="1">
    <location>
        <begin position="22"/>
        <end position="169"/>
    </location>
</feature>
<keyword evidence="1" id="KW-0732">Signal</keyword>
<dbReference type="PROSITE" id="PS51257">
    <property type="entry name" value="PROKAR_LIPOPROTEIN"/>
    <property type="match status" value="1"/>
</dbReference>
<reference evidence="2" key="1">
    <citation type="submission" date="2013-07" db="EMBL/GenBank/DDBJ databases">
        <title>The genome of an arbuscular mycorrhizal fungus provides insights into the evolution of the oldest plant symbiosis.</title>
        <authorList>
            <consortium name="DOE Joint Genome Institute"/>
            <person name="Tisserant E."/>
            <person name="Malbreil M."/>
            <person name="Kuo A."/>
            <person name="Kohler A."/>
            <person name="Symeonidi A."/>
            <person name="Balestrini R."/>
            <person name="Charron P."/>
            <person name="Duensing N."/>
            <person name="Frei-dit-Frey N."/>
            <person name="Gianinazzi-Pearson V."/>
            <person name="Gilbert B."/>
            <person name="Handa Y."/>
            <person name="Hijri M."/>
            <person name="Kaul R."/>
            <person name="Kawaguchi M."/>
            <person name="Krajinski F."/>
            <person name="Lammers P."/>
            <person name="Lapierre D."/>
            <person name="Masclaux F.G."/>
            <person name="Murat C."/>
            <person name="Morin E."/>
            <person name="Ndikumana S."/>
            <person name="Pagni M."/>
            <person name="Petitpierre D."/>
            <person name="Requena N."/>
            <person name="Rosikiewicz P."/>
            <person name="Riley R."/>
            <person name="Saito K."/>
            <person name="San Clemente H."/>
            <person name="Shapiro H."/>
            <person name="van Tuinen D."/>
            <person name="Becard G."/>
            <person name="Bonfante P."/>
            <person name="Paszkowski U."/>
            <person name="Shachar-Hill Y."/>
            <person name="Young J.P."/>
            <person name="Sanders I.R."/>
            <person name="Henrissat B."/>
            <person name="Rensing S.A."/>
            <person name="Grigoriev I.V."/>
            <person name="Corradi N."/>
            <person name="Roux C."/>
            <person name="Martin F."/>
        </authorList>
    </citation>
    <scope>NUCLEOTIDE SEQUENCE</scope>
    <source>
        <strain evidence="2">DAOM 197198</strain>
    </source>
</reference>
<dbReference type="HOGENOM" id="CLU_1579367_0_0_1"/>
<accession>U9SLZ9</accession>
<proteinExistence type="predicted"/>
<organism evidence="2">
    <name type="scientific">Rhizophagus irregularis (strain DAOM 181602 / DAOM 197198 / MUCL 43194)</name>
    <name type="common">Arbuscular mycorrhizal fungus</name>
    <name type="synonym">Glomus intraradices</name>
    <dbReference type="NCBI Taxonomy" id="747089"/>
    <lineage>
        <taxon>Eukaryota</taxon>
        <taxon>Fungi</taxon>
        <taxon>Fungi incertae sedis</taxon>
        <taxon>Mucoromycota</taxon>
        <taxon>Glomeromycotina</taxon>
        <taxon>Glomeromycetes</taxon>
        <taxon>Glomerales</taxon>
        <taxon>Glomeraceae</taxon>
        <taxon>Rhizophagus</taxon>
    </lineage>
</organism>
<dbReference type="EMBL" id="KI301569">
    <property type="protein sequence ID" value="ERZ95007.1"/>
    <property type="molecule type" value="Genomic_DNA"/>
</dbReference>
<name>U9SLZ9_RHIID</name>
<evidence type="ECO:0000256" key="1">
    <source>
        <dbReference type="SAM" id="SignalP"/>
    </source>
</evidence>
<sequence length="169" mass="19164">MKPIKEAILIAGCCFSLACLGQSINKIPDENENASKYGHLVGGKCAHLLSIKLFSTQQVVNGFGQSVDGWLVKLRRTKIHSYYIANSKSELPNFSKDRTAEELRTILSDAHLCDDDRIYLEIINVLDLDSMDSMFKDKSNNITDKQLELMNLKEDDFDPDLLVQKFNYN</sequence>
<protein>
    <submittedName>
        <fullName evidence="2">Uncharacterized protein</fullName>
    </submittedName>
</protein>
<feature type="signal peptide" evidence="1">
    <location>
        <begin position="1"/>
        <end position="21"/>
    </location>
</feature>
<evidence type="ECO:0000313" key="2">
    <source>
        <dbReference type="EMBL" id="ERZ95007.1"/>
    </source>
</evidence>
<gene>
    <name evidence="2" type="ORF">GLOINDRAFT_14052</name>
</gene>